<dbReference type="InterPro" id="IPR000305">
    <property type="entry name" value="GIY-YIG_endonuc"/>
</dbReference>
<keyword evidence="12" id="KW-1185">Reference proteome</keyword>
<dbReference type="Pfam" id="PF08459">
    <property type="entry name" value="UvrC_RNaseH_dom"/>
    <property type="match status" value="1"/>
</dbReference>
<keyword evidence="2 6" id="KW-0227">DNA damage</keyword>
<comment type="subunit">
    <text evidence="6">Interacts with UvrB in an incision complex.</text>
</comment>
<dbReference type="Pfam" id="PF02151">
    <property type="entry name" value="UVR"/>
    <property type="match status" value="1"/>
</dbReference>
<dbReference type="InterPro" id="IPR035901">
    <property type="entry name" value="GIY-YIG_endonuc_sf"/>
</dbReference>
<dbReference type="SUPFAM" id="SSF46600">
    <property type="entry name" value="C-terminal UvrC-binding domain of UvrB"/>
    <property type="match status" value="1"/>
</dbReference>
<dbReference type="FunFam" id="3.40.1440.10:FF:000001">
    <property type="entry name" value="UvrABC system protein C"/>
    <property type="match status" value="1"/>
</dbReference>
<dbReference type="AlphaFoldDB" id="A0A1Q5PR60"/>
<dbReference type="PROSITE" id="PS50151">
    <property type="entry name" value="UVR"/>
    <property type="match status" value="1"/>
</dbReference>
<comment type="function">
    <text evidence="6">The UvrABC repair system catalyzes the recognition and processing of DNA lesions. UvrC both incises the 5' and 3' sides of the lesion. The N-terminal half is responsible for the 3' incision and the C-terminal half is responsible for the 5' incision.</text>
</comment>
<keyword evidence="1 6" id="KW-0963">Cytoplasm</keyword>
<evidence type="ECO:0000313" key="11">
    <source>
        <dbReference type="EMBL" id="OKL50026.1"/>
    </source>
</evidence>
<dbReference type="STRING" id="156892.BM477_03815"/>
<evidence type="ECO:0000256" key="7">
    <source>
        <dbReference type="SAM" id="MobiDB-lite"/>
    </source>
</evidence>
<dbReference type="RefSeq" id="WP_075361353.1">
    <property type="nucleotide sequence ID" value="NZ_MPDM01000003.1"/>
</dbReference>
<feature type="domain" description="UVR" evidence="8">
    <location>
        <begin position="209"/>
        <end position="244"/>
    </location>
</feature>
<dbReference type="Pfam" id="PF01541">
    <property type="entry name" value="GIY-YIG"/>
    <property type="match status" value="1"/>
</dbReference>
<evidence type="ECO:0000256" key="6">
    <source>
        <dbReference type="HAMAP-Rule" id="MF_00203"/>
    </source>
</evidence>
<dbReference type="InterPro" id="IPR038476">
    <property type="entry name" value="UvrC_RNase_H_dom_sf"/>
</dbReference>
<dbReference type="Gene3D" id="1.10.150.20">
    <property type="entry name" value="5' to 3' exonuclease, C-terminal subdomain"/>
    <property type="match status" value="1"/>
</dbReference>
<dbReference type="CDD" id="cd10434">
    <property type="entry name" value="GIY-YIG_UvrC_Cho"/>
    <property type="match status" value="1"/>
</dbReference>
<dbReference type="Gene3D" id="3.30.420.340">
    <property type="entry name" value="UvrC, RNAse H endonuclease domain"/>
    <property type="match status" value="1"/>
</dbReference>
<evidence type="ECO:0000256" key="3">
    <source>
        <dbReference type="ARBA" id="ARBA00022769"/>
    </source>
</evidence>
<organism evidence="11 12">
    <name type="scientific">Boudabousia marimammalium</name>
    <dbReference type="NCBI Taxonomy" id="156892"/>
    <lineage>
        <taxon>Bacteria</taxon>
        <taxon>Bacillati</taxon>
        <taxon>Actinomycetota</taxon>
        <taxon>Actinomycetes</taxon>
        <taxon>Actinomycetales</taxon>
        <taxon>Actinomycetaceae</taxon>
        <taxon>Boudabousia</taxon>
    </lineage>
</organism>
<dbReference type="HAMAP" id="MF_00203">
    <property type="entry name" value="UvrC"/>
    <property type="match status" value="1"/>
</dbReference>
<accession>A0A1Q5PR60</accession>
<dbReference type="GO" id="GO:0009381">
    <property type="term" value="F:excinuclease ABC activity"/>
    <property type="evidence" value="ECO:0007669"/>
    <property type="project" value="UniProtKB-UniRule"/>
</dbReference>
<dbReference type="InterPro" id="IPR003583">
    <property type="entry name" value="Hlx-hairpin-Hlx_DNA-bd_motif"/>
</dbReference>
<feature type="domain" description="GIY-YIG" evidence="9">
    <location>
        <begin position="16"/>
        <end position="95"/>
    </location>
</feature>
<dbReference type="InterPro" id="IPR004791">
    <property type="entry name" value="UvrC"/>
</dbReference>
<dbReference type="GO" id="GO:0005737">
    <property type="term" value="C:cytoplasm"/>
    <property type="evidence" value="ECO:0007669"/>
    <property type="project" value="UniProtKB-SubCell"/>
</dbReference>
<dbReference type="GO" id="GO:0003677">
    <property type="term" value="F:DNA binding"/>
    <property type="evidence" value="ECO:0007669"/>
    <property type="project" value="UniProtKB-UniRule"/>
</dbReference>
<dbReference type="SUPFAM" id="SSF82771">
    <property type="entry name" value="GIY-YIG endonuclease"/>
    <property type="match status" value="1"/>
</dbReference>
<dbReference type="Gene3D" id="3.40.1440.10">
    <property type="entry name" value="GIY-YIG endonuclease"/>
    <property type="match status" value="1"/>
</dbReference>
<dbReference type="OrthoDB" id="9804933at2"/>
<dbReference type="GO" id="GO:0006289">
    <property type="term" value="P:nucleotide-excision repair"/>
    <property type="evidence" value="ECO:0007669"/>
    <property type="project" value="UniProtKB-UniRule"/>
</dbReference>
<dbReference type="InterPro" id="IPR001162">
    <property type="entry name" value="UvrC_RNase_H_dom"/>
</dbReference>
<evidence type="ECO:0000256" key="2">
    <source>
        <dbReference type="ARBA" id="ARBA00022763"/>
    </source>
</evidence>
<dbReference type="InterPro" id="IPR036876">
    <property type="entry name" value="UVR_dom_sf"/>
</dbReference>
<evidence type="ECO:0000256" key="4">
    <source>
        <dbReference type="ARBA" id="ARBA00022881"/>
    </source>
</evidence>
<dbReference type="PROSITE" id="PS50165">
    <property type="entry name" value="UVRC"/>
    <property type="match status" value="1"/>
</dbReference>
<dbReference type="InterPro" id="IPR001943">
    <property type="entry name" value="UVR_dom"/>
</dbReference>
<dbReference type="PANTHER" id="PTHR30562">
    <property type="entry name" value="UVRC/OXIDOREDUCTASE"/>
    <property type="match status" value="1"/>
</dbReference>
<dbReference type="SUPFAM" id="SSF47781">
    <property type="entry name" value="RuvA domain 2-like"/>
    <property type="match status" value="1"/>
</dbReference>
<name>A0A1Q5PR60_9ACTO</name>
<dbReference type="GO" id="GO:0009432">
    <property type="term" value="P:SOS response"/>
    <property type="evidence" value="ECO:0007669"/>
    <property type="project" value="UniProtKB-UniRule"/>
</dbReference>
<dbReference type="Pfam" id="PF14520">
    <property type="entry name" value="HHH_5"/>
    <property type="match status" value="1"/>
</dbReference>
<evidence type="ECO:0000256" key="5">
    <source>
        <dbReference type="ARBA" id="ARBA00023204"/>
    </source>
</evidence>
<dbReference type="PANTHER" id="PTHR30562:SF1">
    <property type="entry name" value="UVRABC SYSTEM PROTEIN C"/>
    <property type="match status" value="1"/>
</dbReference>
<protein>
    <recommendedName>
        <fullName evidence="6">UvrABC system protein C</fullName>
        <shortName evidence="6">Protein UvrC</shortName>
    </recommendedName>
    <alternativeName>
        <fullName evidence="6">Excinuclease ABC subunit C</fullName>
    </alternativeName>
</protein>
<dbReference type="Pfam" id="PF22920">
    <property type="entry name" value="UvrC_RNaseH"/>
    <property type="match status" value="1"/>
</dbReference>
<proteinExistence type="inferred from homology"/>
<evidence type="ECO:0000259" key="9">
    <source>
        <dbReference type="PROSITE" id="PS50164"/>
    </source>
</evidence>
<dbReference type="InterPro" id="IPR047296">
    <property type="entry name" value="GIY-YIG_UvrC_Cho"/>
</dbReference>
<keyword evidence="6" id="KW-0742">SOS response</keyword>
<keyword evidence="4 6" id="KW-0267">Excision nuclease</keyword>
<dbReference type="NCBIfam" id="NF001824">
    <property type="entry name" value="PRK00558.1-5"/>
    <property type="match status" value="1"/>
</dbReference>
<comment type="similarity">
    <text evidence="6">Belongs to the UvrC family.</text>
</comment>
<dbReference type="GO" id="GO:0009380">
    <property type="term" value="C:excinuclease repair complex"/>
    <property type="evidence" value="ECO:0007669"/>
    <property type="project" value="InterPro"/>
</dbReference>
<comment type="subcellular location">
    <subcellularLocation>
        <location evidence="6">Cytoplasm</location>
    </subcellularLocation>
</comment>
<feature type="region of interest" description="Disordered" evidence="7">
    <location>
        <begin position="493"/>
        <end position="519"/>
    </location>
</feature>
<dbReference type="SMART" id="SM00278">
    <property type="entry name" value="HhH1"/>
    <property type="match status" value="2"/>
</dbReference>
<comment type="caution">
    <text evidence="11">The sequence shown here is derived from an EMBL/GenBank/DDBJ whole genome shotgun (WGS) entry which is preliminary data.</text>
</comment>
<dbReference type="SMART" id="SM00465">
    <property type="entry name" value="GIYc"/>
    <property type="match status" value="1"/>
</dbReference>
<feature type="domain" description="UvrC family homology region profile" evidence="10">
    <location>
        <begin position="260"/>
        <end position="546"/>
    </location>
</feature>
<evidence type="ECO:0000259" key="8">
    <source>
        <dbReference type="PROSITE" id="PS50151"/>
    </source>
</evidence>
<sequence length="669" mass="74524">MSDPQSYRPATGDIPASPGVYRFCDEQGRVIYVGKAKNLRARLSSYFQDPDRLHRRTRKMVFSAHSVQWTVVATELEALTLEYSWIKEFSPHFNVMYNRNDMSFPYLAVTMNEEYPRALVMRGNRKPGVVYFGPFPQPKAIRDTLELLLKMYPVRTCSAGVFSRAKRSGRPCLLGHIGKCAAPCVGAVSTEEHRELASELVRFMSGRTGPVLSQLKAEMNAAAKSLEYEKAARIRDQIAALNSVLERNTVVVSDGVDADVVGVESDELEVSVYVLHVRGGRIRGVRGWVVERPGDQELGDFVSRALEHLYGDLPEVPAGTRAQRLKEQPASVDDVEHLSTQEVPALVLVENLWEESPIVASWLQLRRGAKVQILVPERGEKRALLERAKENAAENLRLHKAKRIGDMTRRTQALEELQHSLGLSQAPLRIECFDVSHTQGTYQVASMVVFEDGMPRKSEYRTFNIRGHQGSGAKDDTEAMAEVLTRRLNRLIAEEQDQEGEDEDGVPLRSGPVDPETGKARRFSYRPDLLVIDGGLPQVNAAQRVVEDIGLSIPVVGLAKRLEEVWVPHDDFPLILPRSSPALYLLQHLRDESHRAAITKHRARRGKAMTRSVLDQIPGLGPERQKALLSHFASMKQIRLASVEQLQEVAGIGPALAESIVANLAGESG</sequence>
<keyword evidence="5 6" id="KW-0234">DNA repair</keyword>
<keyword evidence="3 6" id="KW-0228">DNA excision</keyword>
<evidence type="ECO:0000313" key="12">
    <source>
        <dbReference type="Proteomes" id="UP000186465"/>
    </source>
</evidence>
<dbReference type="InterPro" id="IPR010994">
    <property type="entry name" value="RuvA_2-like"/>
</dbReference>
<dbReference type="Proteomes" id="UP000186465">
    <property type="component" value="Unassembled WGS sequence"/>
</dbReference>
<dbReference type="EMBL" id="MPDM01000003">
    <property type="protein sequence ID" value="OKL50026.1"/>
    <property type="molecule type" value="Genomic_DNA"/>
</dbReference>
<dbReference type="InterPro" id="IPR050066">
    <property type="entry name" value="UvrABC_protein_C"/>
</dbReference>
<gene>
    <name evidence="6" type="primary">uvrC</name>
    <name evidence="11" type="ORF">BM477_03815</name>
</gene>
<evidence type="ECO:0000256" key="1">
    <source>
        <dbReference type="ARBA" id="ARBA00022490"/>
    </source>
</evidence>
<dbReference type="Gene3D" id="4.10.860.10">
    <property type="entry name" value="UVR domain"/>
    <property type="match status" value="1"/>
</dbReference>
<feature type="compositionally biased region" description="Acidic residues" evidence="7">
    <location>
        <begin position="494"/>
        <end position="505"/>
    </location>
</feature>
<dbReference type="PROSITE" id="PS50164">
    <property type="entry name" value="GIY_YIG"/>
    <property type="match status" value="1"/>
</dbReference>
<reference evidence="12" key="1">
    <citation type="submission" date="2016-11" db="EMBL/GenBank/DDBJ databases">
        <title>Actinomyces gypaetusis sp. nov. isolated from Gypaetus barbatus in Qinghai Tibet Plateau China.</title>
        <authorList>
            <person name="Meng X."/>
        </authorList>
    </citation>
    <scope>NUCLEOTIDE SEQUENCE [LARGE SCALE GENOMIC DNA]</scope>
    <source>
        <strain evidence="12">DSM 15383</strain>
    </source>
</reference>
<evidence type="ECO:0000259" key="10">
    <source>
        <dbReference type="PROSITE" id="PS50165"/>
    </source>
</evidence>